<sequence>CFLIQFTFTQFLNLCTNRKIVQNVPRARESGKGVLTAPFRLLKSNRLGVILTFAVYKTDLPSNATPSERIQATNGTLASLRYRIKCGEVASTTCKQTNHTCKCIQTKTTTPMVCDDDFNWYPRNCIASWAYNQRNSELNSQS</sequence>
<dbReference type="Pfam" id="PF03924">
    <property type="entry name" value="CHASE"/>
    <property type="match status" value="1"/>
</dbReference>
<reference evidence="7" key="1">
    <citation type="journal article" date="2020" name="Nat. Commun.">
        <title>Genome assembly of wild tea tree DASZ reveals pedigree and selection history of tea varieties.</title>
        <authorList>
            <person name="Zhang W."/>
            <person name="Zhang Y."/>
            <person name="Qiu H."/>
            <person name="Guo Y."/>
            <person name="Wan H."/>
            <person name="Zhang X."/>
            <person name="Scossa F."/>
            <person name="Alseekh S."/>
            <person name="Zhang Q."/>
            <person name="Wang P."/>
            <person name="Xu L."/>
            <person name="Schmidt M.H."/>
            <person name="Jia X."/>
            <person name="Li D."/>
            <person name="Zhu A."/>
            <person name="Guo F."/>
            <person name="Chen W."/>
            <person name="Ni D."/>
            <person name="Usadel B."/>
            <person name="Fernie A.R."/>
            <person name="Wen W."/>
        </authorList>
    </citation>
    <scope>NUCLEOTIDE SEQUENCE [LARGE SCALE GENOMIC DNA]</scope>
    <source>
        <strain evidence="7">cv. G240</strain>
    </source>
</reference>
<name>A0A7J7HDN8_CAMSI</name>
<dbReference type="GO" id="GO:0016020">
    <property type="term" value="C:membrane"/>
    <property type="evidence" value="ECO:0007669"/>
    <property type="project" value="UniProtKB-SubCell"/>
</dbReference>
<dbReference type="PROSITE" id="PS50839">
    <property type="entry name" value="CHASE"/>
    <property type="match status" value="1"/>
</dbReference>
<reference evidence="6 7" key="2">
    <citation type="submission" date="2020-07" db="EMBL/GenBank/DDBJ databases">
        <title>Genome assembly of wild tea tree DASZ reveals pedigree and selection history of tea varieties.</title>
        <authorList>
            <person name="Zhang W."/>
        </authorList>
    </citation>
    <scope>NUCLEOTIDE SEQUENCE [LARGE SCALE GENOMIC DNA]</scope>
    <source>
        <strain evidence="7">cv. G240</strain>
        <tissue evidence="6">Leaf</tissue>
    </source>
</reference>
<comment type="subcellular location">
    <subcellularLocation>
        <location evidence="1">Membrane</location>
    </subcellularLocation>
</comment>
<evidence type="ECO:0000256" key="3">
    <source>
        <dbReference type="ARBA" id="ARBA00022989"/>
    </source>
</evidence>
<evidence type="ECO:0000256" key="2">
    <source>
        <dbReference type="ARBA" id="ARBA00022692"/>
    </source>
</evidence>
<dbReference type="GO" id="GO:0003824">
    <property type="term" value="F:catalytic activity"/>
    <property type="evidence" value="ECO:0007669"/>
    <property type="project" value="UniProtKB-ARBA"/>
</dbReference>
<evidence type="ECO:0000256" key="1">
    <source>
        <dbReference type="ARBA" id="ARBA00004370"/>
    </source>
</evidence>
<evidence type="ECO:0000259" key="5">
    <source>
        <dbReference type="PROSITE" id="PS50839"/>
    </source>
</evidence>
<dbReference type="Proteomes" id="UP000593564">
    <property type="component" value="Unassembled WGS sequence"/>
</dbReference>
<dbReference type="Gene3D" id="3.30.450.350">
    <property type="entry name" value="CHASE domain"/>
    <property type="match status" value="1"/>
</dbReference>
<dbReference type="InterPro" id="IPR042240">
    <property type="entry name" value="CHASE_sf"/>
</dbReference>
<organism evidence="6 7">
    <name type="scientific">Camellia sinensis</name>
    <name type="common">Tea plant</name>
    <name type="synonym">Thea sinensis</name>
    <dbReference type="NCBI Taxonomy" id="4442"/>
    <lineage>
        <taxon>Eukaryota</taxon>
        <taxon>Viridiplantae</taxon>
        <taxon>Streptophyta</taxon>
        <taxon>Embryophyta</taxon>
        <taxon>Tracheophyta</taxon>
        <taxon>Spermatophyta</taxon>
        <taxon>Magnoliopsida</taxon>
        <taxon>eudicotyledons</taxon>
        <taxon>Gunneridae</taxon>
        <taxon>Pentapetalae</taxon>
        <taxon>asterids</taxon>
        <taxon>Ericales</taxon>
        <taxon>Theaceae</taxon>
        <taxon>Camellia</taxon>
    </lineage>
</organism>
<keyword evidence="4" id="KW-0472">Membrane</keyword>
<keyword evidence="7" id="KW-1185">Reference proteome</keyword>
<accession>A0A7J7HDN8</accession>
<evidence type="ECO:0000313" key="7">
    <source>
        <dbReference type="Proteomes" id="UP000593564"/>
    </source>
</evidence>
<dbReference type="AlphaFoldDB" id="A0A7J7HDN8"/>
<feature type="non-terminal residue" evidence="6">
    <location>
        <position position="1"/>
    </location>
</feature>
<dbReference type="InterPro" id="IPR006189">
    <property type="entry name" value="CHASE_dom"/>
</dbReference>
<dbReference type="EMBL" id="JACBKZ010000005">
    <property type="protein sequence ID" value="KAF5950321.1"/>
    <property type="molecule type" value="Genomic_DNA"/>
</dbReference>
<evidence type="ECO:0000313" key="6">
    <source>
        <dbReference type="EMBL" id="KAF5950321.1"/>
    </source>
</evidence>
<evidence type="ECO:0000256" key="4">
    <source>
        <dbReference type="ARBA" id="ARBA00023136"/>
    </source>
</evidence>
<feature type="domain" description="CHASE" evidence="5">
    <location>
        <begin position="12"/>
        <end position="78"/>
    </location>
</feature>
<proteinExistence type="predicted"/>
<protein>
    <recommendedName>
        <fullName evidence="5">CHASE domain-containing protein</fullName>
    </recommendedName>
</protein>
<keyword evidence="3" id="KW-1133">Transmembrane helix</keyword>
<dbReference type="GO" id="GO:0007165">
    <property type="term" value="P:signal transduction"/>
    <property type="evidence" value="ECO:0007669"/>
    <property type="project" value="UniProtKB-ARBA"/>
</dbReference>
<keyword evidence="2" id="KW-0812">Transmembrane</keyword>
<comment type="caution">
    <text evidence="6">The sequence shown here is derived from an EMBL/GenBank/DDBJ whole genome shotgun (WGS) entry which is preliminary data.</text>
</comment>
<gene>
    <name evidence="6" type="ORF">HYC85_012314</name>
</gene>